<reference evidence="2 3" key="1">
    <citation type="journal article" date="2019" name="Nat. Ecol. Evol.">
        <title>Megaphylogeny resolves global patterns of mushroom evolution.</title>
        <authorList>
            <person name="Varga T."/>
            <person name="Krizsan K."/>
            <person name="Foldi C."/>
            <person name="Dima B."/>
            <person name="Sanchez-Garcia M."/>
            <person name="Sanchez-Ramirez S."/>
            <person name="Szollosi G.J."/>
            <person name="Szarkandi J.G."/>
            <person name="Papp V."/>
            <person name="Albert L."/>
            <person name="Andreopoulos W."/>
            <person name="Angelini C."/>
            <person name="Antonin V."/>
            <person name="Barry K.W."/>
            <person name="Bougher N.L."/>
            <person name="Buchanan P."/>
            <person name="Buyck B."/>
            <person name="Bense V."/>
            <person name="Catcheside P."/>
            <person name="Chovatia M."/>
            <person name="Cooper J."/>
            <person name="Damon W."/>
            <person name="Desjardin D."/>
            <person name="Finy P."/>
            <person name="Geml J."/>
            <person name="Haridas S."/>
            <person name="Hughes K."/>
            <person name="Justo A."/>
            <person name="Karasinski D."/>
            <person name="Kautmanova I."/>
            <person name="Kiss B."/>
            <person name="Kocsube S."/>
            <person name="Kotiranta H."/>
            <person name="LaButti K.M."/>
            <person name="Lechner B.E."/>
            <person name="Liimatainen K."/>
            <person name="Lipzen A."/>
            <person name="Lukacs Z."/>
            <person name="Mihaltcheva S."/>
            <person name="Morgado L.N."/>
            <person name="Niskanen T."/>
            <person name="Noordeloos M.E."/>
            <person name="Ohm R.A."/>
            <person name="Ortiz-Santana B."/>
            <person name="Ovrebo C."/>
            <person name="Racz N."/>
            <person name="Riley R."/>
            <person name="Savchenko A."/>
            <person name="Shiryaev A."/>
            <person name="Soop K."/>
            <person name="Spirin V."/>
            <person name="Szebenyi C."/>
            <person name="Tomsovsky M."/>
            <person name="Tulloss R.E."/>
            <person name="Uehling J."/>
            <person name="Grigoriev I.V."/>
            <person name="Vagvolgyi C."/>
            <person name="Papp T."/>
            <person name="Martin F.M."/>
            <person name="Miettinen O."/>
            <person name="Hibbett D.S."/>
            <person name="Nagy L.G."/>
        </authorList>
    </citation>
    <scope>NUCLEOTIDE SEQUENCE [LARGE SCALE GENOMIC DNA]</scope>
    <source>
        <strain evidence="2 3">HHB13444</strain>
    </source>
</reference>
<feature type="region of interest" description="Disordered" evidence="1">
    <location>
        <begin position="1"/>
        <end position="60"/>
    </location>
</feature>
<dbReference type="Proteomes" id="UP000308197">
    <property type="component" value="Unassembled WGS sequence"/>
</dbReference>
<proteinExistence type="predicted"/>
<gene>
    <name evidence="2" type="ORF">K466DRAFT_593028</name>
</gene>
<organism evidence="2 3">
    <name type="scientific">Polyporus arcularius HHB13444</name>
    <dbReference type="NCBI Taxonomy" id="1314778"/>
    <lineage>
        <taxon>Eukaryota</taxon>
        <taxon>Fungi</taxon>
        <taxon>Dikarya</taxon>
        <taxon>Basidiomycota</taxon>
        <taxon>Agaricomycotina</taxon>
        <taxon>Agaricomycetes</taxon>
        <taxon>Polyporales</taxon>
        <taxon>Polyporaceae</taxon>
        <taxon>Polyporus</taxon>
    </lineage>
</organism>
<sequence>MGEGEWSCGRRREGGAGTRGVASPCEDDRRRSGPRASVEIRRTCADRPAMRVGSRRRRGR</sequence>
<dbReference type="EMBL" id="ML213454">
    <property type="protein sequence ID" value="TFK77585.1"/>
    <property type="molecule type" value="Genomic_DNA"/>
</dbReference>
<evidence type="ECO:0000313" key="3">
    <source>
        <dbReference type="Proteomes" id="UP000308197"/>
    </source>
</evidence>
<accession>A0A5C3NK40</accession>
<protein>
    <submittedName>
        <fullName evidence="2">Uncharacterized protein</fullName>
    </submittedName>
</protein>
<dbReference type="InParanoid" id="A0A5C3NK40"/>
<name>A0A5C3NK40_9APHY</name>
<evidence type="ECO:0000256" key="1">
    <source>
        <dbReference type="SAM" id="MobiDB-lite"/>
    </source>
</evidence>
<dbReference type="AlphaFoldDB" id="A0A5C3NK40"/>
<feature type="non-terminal residue" evidence="2">
    <location>
        <position position="60"/>
    </location>
</feature>
<feature type="compositionally biased region" description="Basic and acidic residues" evidence="1">
    <location>
        <begin position="38"/>
        <end position="49"/>
    </location>
</feature>
<keyword evidence="3" id="KW-1185">Reference proteome</keyword>
<evidence type="ECO:0000313" key="2">
    <source>
        <dbReference type="EMBL" id="TFK77585.1"/>
    </source>
</evidence>